<dbReference type="GO" id="GO:0000160">
    <property type="term" value="P:phosphorelay signal transduction system"/>
    <property type="evidence" value="ECO:0007669"/>
    <property type="project" value="InterPro"/>
</dbReference>
<evidence type="ECO:0000259" key="7">
    <source>
        <dbReference type="PROSITE" id="PS50110"/>
    </source>
</evidence>
<dbReference type="CDD" id="cd06170">
    <property type="entry name" value="LuxR_C_like"/>
    <property type="match status" value="1"/>
</dbReference>
<dbReference type="Pfam" id="PF00072">
    <property type="entry name" value="Response_reg"/>
    <property type="match status" value="1"/>
</dbReference>
<evidence type="ECO:0000256" key="4">
    <source>
        <dbReference type="ARBA" id="ARBA00023163"/>
    </source>
</evidence>
<dbReference type="SMART" id="SM00421">
    <property type="entry name" value="HTH_LUXR"/>
    <property type="match status" value="1"/>
</dbReference>
<keyword evidence="3" id="KW-0238">DNA-binding</keyword>
<organism evidence="8 9">
    <name type="scientific">Nocardia arthritidis</name>
    <dbReference type="NCBI Taxonomy" id="228602"/>
    <lineage>
        <taxon>Bacteria</taxon>
        <taxon>Bacillati</taxon>
        <taxon>Actinomycetota</taxon>
        <taxon>Actinomycetes</taxon>
        <taxon>Mycobacteriales</taxon>
        <taxon>Nocardiaceae</taxon>
        <taxon>Nocardia</taxon>
    </lineage>
</organism>
<dbReference type="AlphaFoldDB" id="A0A6G9YI47"/>
<feature type="modified residue" description="4-aspartylphosphate" evidence="5">
    <location>
        <position position="134"/>
    </location>
</feature>
<keyword evidence="4" id="KW-0804">Transcription</keyword>
<protein>
    <submittedName>
        <fullName evidence="8">Response regulator</fullName>
    </submittedName>
</protein>
<keyword evidence="2" id="KW-0805">Transcription regulation</keyword>
<evidence type="ECO:0000313" key="8">
    <source>
        <dbReference type="EMBL" id="QIS12882.1"/>
    </source>
</evidence>
<dbReference type="GO" id="GO:0003677">
    <property type="term" value="F:DNA binding"/>
    <property type="evidence" value="ECO:0007669"/>
    <property type="project" value="UniProtKB-KW"/>
</dbReference>
<dbReference type="PANTHER" id="PTHR43214">
    <property type="entry name" value="TWO-COMPONENT RESPONSE REGULATOR"/>
    <property type="match status" value="1"/>
</dbReference>
<dbReference type="InterPro" id="IPR058245">
    <property type="entry name" value="NreC/VraR/RcsB-like_REC"/>
</dbReference>
<dbReference type="PANTHER" id="PTHR43214:SF24">
    <property type="entry name" value="TRANSCRIPTIONAL REGULATORY PROTEIN NARL-RELATED"/>
    <property type="match status" value="1"/>
</dbReference>
<dbReference type="Proteomes" id="UP000503540">
    <property type="component" value="Chromosome"/>
</dbReference>
<dbReference type="SMART" id="SM00448">
    <property type="entry name" value="REC"/>
    <property type="match status" value="1"/>
</dbReference>
<reference evidence="8 9" key="1">
    <citation type="journal article" date="2019" name="ACS Chem. Biol.">
        <title>Identification and Mobilization of a Cryptic Antibiotic Biosynthesis Gene Locus from a Human-Pathogenic Nocardia Isolate.</title>
        <authorList>
            <person name="Herisse M."/>
            <person name="Ishida K."/>
            <person name="Porter J.L."/>
            <person name="Howden B."/>
            <person name="Hertweck C."/>
            <person name="Stinear T.P."/>
            <person name="Pidot S.J."/>
        </authorList>
    </citation>
    <scope>NUCLEOTIDE SEQUENCE [LARGE SCALE GENOMIC DNA]</scope>
    <source>
        <strain evidence="8 9">AUSMDU00012717</strain>
    </source>
</reference>
<evidence type="ECO:0000256" key="2">
    <source>
        <dbReference type="ARBA" id="ARBA00023015"/>
    </source>
</evidence>
<dbReference type="PROSITE" id="PS50110">
    <property type="entry name" value="RESPONSE_REGULATORY"/>
    <property type="match status" value="1"/>
</dbReference>
<dbReference type="EMBL" id="CP046172">
    <property type="protein sequence ID" value="QIS12882.1"/>
    <property type="molecule type" value="Genomic_DNA"/>
</dbReference>
<keyword evidence="9" id="KW-1185">Reference proteome</keyword>
<dbReference type="PROSITE" id="PS50043">
    <property type="entry name" value="HTH_LUXR_2"/>
    <property type="match status" value="1"/>
</dbReference>
<dbReference type="KEGG" id="nah:F5544_25135"/>
<dbReference type="SUPFAM" id="SSF46894">
    <property type="entry name" value="C-terminal effector domain of the bipartite response regulators"/>
    <property type="match status" value="1"/>
</dbReference>
<feature type="domain" description="Response regulatory" evidence="7">
    <location>
        <begin position="83"/>
        <end position="199"/>
    </location>
</feature>
<feature type="domain" description="HTH luxR-type" evidence="6">
    <location>
        <begin position="226"/>
        <end position="291"/>
    </location>
</feature>
<dbReference type="CDD" id="cd17535">
    <property type="entry name" value="REC_NarL-like"/>
    <property type="match status" value="1"/>
</dbReference>
<dbReference type="InterPro" id="IPR039420">
    <property type="entry name" value="WalR-like"/>
</dbReference>
<keyword evidence="1 5" id="KW-0597">Phosphoprotein</keyword>
<dbReference type="GO" id="GO:0006355">
    <property type="term" value="P:regulation of DNA-templated transcription"/>
    <property type="evidence" value="ECO:0007669"/>
    <property type="project" value="InterPro"/>
</dbReference>
<evidence type="ECO:0000259" key="6">
    <source>
        <dbReference type="PROSITE" id="PS50043"/>
    </source>
</evidence>
<gene>
    <name evidence="8" type="ORF">F5544_25135</name>
</gene>
<evidence type="ECO:0000256" key="5">
    <source>
        <dbReference type="PROSITE-ProRule" id="PRU00169"/>
    </source>
</evidence>
<dbReference type="Gene3D" id="3.40.50.2300">
    <property type="match status" value="1"/>
</dbReference>
<dbReference type="InterPro" id="IPR016032">
    <property type="entry name" value="Sig_transdc_resp-reg_C-effctor"/>
</dbReference>
<dbReference type="Pfam" id="PF00196">
    <property type="entry name" value="GerE"/>
    <property type="match status" value="1"/>
</dbReference>
<dbReference type="PRINTS" id="PR00038">
    <property type="entry name" value="HTHLUXR"/>
</dbReference>
<proteinExistence type="predicted"/>
<dbReference type="InterPro" id="IPR000792">
    <property type="entry name" value="Tscrpt_reg_LuxR_C"/>
</dbReference>
<accession>A0A6G9YI47</accession>
<name>A0A6G9YI47_9NOCA</name>
<evidence type="ECO:0000256" key="3">
    <source>
        <dbReference type="ARBA" id="ARBA00023125"/>
    </source>
</evidence>
<dbReference type="SUPFAM" id="SSF52172">
    <property type="entry name" value="CheY-like"/>
    <property type="match status" value="1"/>
</dbReference>
<sequence length="296" mass="31415">MLPRADGPAGTRDLRSVDMATTTSKRRLLRVVSSLVLGITAATLSVGSALAESQLPADVLPHGAEPVRPQPEPVAVPRNSTISVLLANEHTVFRSGLRAVLGAQPDLRCVAEVGDGAAAIAEMRRLDPDVAILDLDMPGLADPAAIDSVAALGSGTRILTIADRDTDENLYRALRLGASGFLTKALPSRDLVAAVRTAARGDALIDPRLTRRLITRLTDGIEPFPAAPELETLTAREHQVLLLIAKAYTNPEIARALGVGEQTVKTHVSNVLAKLGVRDRVHAAVYAHTHRVVLRL</sequence>
<dbReference type="InterPro" id="IPR011006">
    <property type="entry name" value="CheY-like_superfamily"/>
</dbReference>
<evidence type="ECO:0000313" key="9">
    <source>
        <dbReference type="Proteomes" id="UP000503540"/>
    </source>
</evidence>
<evidence type="ECO:0000256" key="1">
    <source>
        <dbReference type="ARBA" id="ARBA00022553"/>
    </source>
</evidence>
<dbReference type="InterPro" id="IPR001789">
    <property type="entry name" value="Sig_transdc_resp-reg_receiver"/>
</dbReference>